<proteinExistence type="predicted"/>
<reference evidence="1" key="1">
    <citation type="submission" date="2014-09" db="EMBL/GenBank/DDBJ databases">
        <authorList>
            <person name="Magalhaes I.L.F."/>
            <person name="Oliveira U."/>
            <person name="Santos F.R."/>
            <person name="Vidigal T.H.D.A."/>
            <person name="Brescovit A.D."/>
            <person name="Santos A.J."/>
        </authorList>
    </citation>
    <scope>NUCLEOTIDE SEQUENCE</scope>
    <source>
        <tissue evidence="1">Shoot tissue taken approximately 20 cm above the soil surface</tissue>
    </source>
</reference>
<sequence length="69" mass="7825">MSIGDSVSTLDHYNFRCILFLIACQFDLFMKSYNCNLSNMFPTTRDSLDNLSYPYLIAGHGTSQGVRGY</sequence>
<evidence type="ECO:0000313" key="1">
    <source>
        <dbReference type="EMBL" id="JAD85137.1"/>
    </source>
</evidence>
<protein>
    <submittedName>
        <fullName evidence="1">Uncharacterized protein</fullName>
    </submittedName>
</protein>
<dbReference type="AlphaFoldDB" id="A0A0A9DN14"/>
<name>A0A0A9DN14_ARUDO</name>
<dbReference type="EMBL" id="GBRH01212758">
    <property type="protein sequence ID" value="JAD85137.1"/>
    <property type="molecule type" value="Transcribed_RNA"/>
</dbReference>
<organism evidence="1">
    <name type="scientific">Arundo donax</name>
    <name type="common">Giant reed</name>
    <name type="synonym">Donax arundinaceus</name>
    <dbReference type="NCBI Taxonomy" id="35708"/>
    <lineage>
        <taxon>Eukaryota</taxon>
        <taxon>Viridiplantae</taxon>
        <taxon>Streptophyta</taxon>
        <taxon>Embryophyta</taxon>
        <taxon>Tracheophyta</taxon>
        <taxon>Spermatophyta</taxon>
        <taxon>Magnoliopsida</taxon>
        <taxon>Liliopsida</taxon>
        <taxon>Poales</taxon>
        <taxon>Poaceae</taxon>
        <taxon>PACMAD clade</taxon>
        <taxon>Arundinoideae</taxon>
        <taxon>Arundineae</taxon>
        <taxon>Arundo</taxon>
    </lineage>
</organism>
<reference evidence="1" key="2">
    <citation type="journal article" date="2015" name="Data Brief">
        <title>Shoot transcriptome of the giant reed, Arundo donax.</title>
        <authorList>
            <person name="Barrero R.A."/>
            <person name="Guerrero F.D."/>
            <person name="Moolhuijzen P."/>
            <person name="Goolsby J.A."/>
            <person name="Tidwell J."/>
            <person name="Bellgard S.E."/>
            <person name="Bellgard M.I."/>
        </authorList>
    </citation>
    <scope>NUCLEOTIDE SEQUENCE</scope>
    <source>
        <tissue evidence="1">Shoot tissue taken approximately 20 cm above the soil surface</tissue>
    </source>
</reference>
<accession>A0A0A9DN14</accession>